<dbReference type="PANTHER" id="PTHR38371:SF1">
    <property type="entry name" value="RHO GTPASE-ACTIVATING PROTEIN"/>
    <property type="match status" value="1"/>
</dbReference>
<protein>
    <submittedName>
        <fullName evidence="2">Uncharacterized protein</fullName>
    </submittedName>
</protein>
<proteinExistence type="predicted"/>
<comment type="caution">
    <text evidence="2">The sequence shown here is derived from an EMBL/GenBank/DDBJ whole genome shotgun (WGS) entry which is preliminary data.</text>
</comment>
<feature type="compositionally biased region" description="Polar residues" evidence="1">
    <location>
        <begin position="410"/>
        <end position="426"/>
    </location>
</feature>
<feature type="non-terminal residue" evidence="2">
    <location>
        <position position="1"/>
    </location>
</feature>
<feature type="region of interest" description="Disordered" evidence="1">
    <location>
        <begin position="348"/>
        <end position="436"/>
    </location>
</feature>
<reference evidence="2" key="1">
    <citation type="submission" date="2022-06" db="EMBL/GenBank/DDBJ databases">
        <title>Uncovering the hologenomic basis of an extraordinary plant invasion.</title>
        <authorList>
            <person name="Bieker V.C."/>
            <person name="Martin M.D."/>
            <person name="Gilbert T."/>
            <person name="Hodgins K."/>
            <person name="Battlay P."/>
            <person name="Petersen B."/>
            <person name="Wilson J."/>
        </authorList>
    </citation>
    <scope>NUCLEOTIDE SEQUENCE</scope>
    <source>
        <strain evidence="2">AA19_3_7</strain>
        <tissue evidence="2">Leaf</tissue>
    </source>
</reference>
<evidence type="ECO:0000313" key="2">
    <source>
        <dbReference type="EMBL" id="KAI7753435.1"/>
    </source>
</evidence>
<evidence type="ECO:0000313" key="3">
    <source>
        <dbReference type="Proteomes" id="UP001206925"/>
    </source>
</evidence>
<feature type="region of interest" description="Disordered" evidence="1">
    <location>
        <begin position="107"/>
        <end position="146"/>
    </location>
</feature>
<dbReference type="EMBL" id="JAMZMK010005437">
    <property type="protein sequence ID" value="KAI7753435.1"/>
    <property type="molecule type" value="Genomic_DNA"/>
</dbReference>
<gene>
    <name evidence="2" type="ORF">M8C21_015568</name>
</gene>
<feature type="region of interest" description="Disordered" evidence="1">
    <location>
        <begin position="1"/>
        <end position="46"/>
    </location>
</feature>
<dbReference type="PANTHER" id="PTHR38371">
    <property type="entry name" value="RHO GTPASE-ACTIVATING PROTEIN"/>
    <property type="match status" value="1"/>
</dbReference>
<evidence type="ECO:0000256" key="1">
    <source>
        <dbReference type="SAM" id="MobiDB-lite"/>
    </source>
</evidence>
<feature type="compositionally biased region" description="Polar residues" evidence="1">
    <location>
        <begin position="365"/>
        <end position="375"/>
    </location>
</feature>
<feature type="compositionally biased region" description="Basic and acidic residues" evidence="1">
    <location>
        <begin position="383"/>
        <end position="400"/>
    </location>
</feature>
<accession>A0AAD5D5A7</accession>
<dbReference type="Proteomes" id="UP001206925">
    <property type="component" value="Unassembled WGS sequence"/>
</dbReference>
<feature type="compositionally biased region" description="Polar residues" evidence="1">
    <location>
        <begin position="19"/>
        <end position="34"/>
    </location>
</feature>
<dbReference type="AlphaFoldDB" id="A0AAD5D5A7"/>
<name>A0AAD5D5A7_AMBAR</name>
<keyword evidence="3" id="KW-1185">Reference proteome</keyword>
<sequence>MADFEPPSFSLGFDFDTQIDPTQDNNKPVSNSNHFPEPEAIIPEDPDEDFETLTVVDSDIDDLGSVPKLKRLRRGCMVREREPLDSSERKGGLCCSVVVDDDDIDEFSSEEDEHLSTHRPSVCNSSKIPLNGHGVLTKQSGKRKQNVLNDPESVITSCNKPPFPKLTTSPLRRFQLLDSDSDSDDPFISKGTTNKACNGSESSLNISAPECVQRGGLNEQRKLNESVSSTTREDLWEDFRPLKSFRIPTPALDEFCEEYFSSMKDKSKAEPESSIRKNNENINVNITSSVIDLGDPRPPAHQYFFHVDQRIQDLVRTRLPNFYPLNAANRDSKQPSTSNIDYMGQFSHSEKSKHAARTNKAAANRDSTQPSTSNIDYMGQFNHGEKPKQAARTNKAETRTRKNSRKSKAQETSQRFVNPKVNNTQKKLPKDAGKRRVQADGQAASAGAGVGHWFTNQDGKRVYVSNNGQELTGRAAYMLYKK</sequence>
<organism evidence="2 3">
    <name type="scientific">Ambrosia artemisiifolia</name>
    <name type="common">Common ragweed</name>
    <dbReference type="NCBI Taxonomy" id="4212"/>
    <lineage>
        <taxon>Eukaryota</taxon>
        <taxon>Viridiplantae</taxon>
        <taxon>Streptophyta</taxon>
        <taxon>Embryophyta</taxon>
        <taxon>Tracheophyta</taxon>
        <taxon>Spermatophyta</taxon>
        <taxon>Magnoliopsida</taxon>
        <taxon>eudicotyledons</taxon>
        <taxon>Gunneridae</taxon>
        <taxon>Pentapetalae</taxon>
        <taxon>asterids</taxon>
        <taxon>campanulids</taxon>
        <taxon>Asterales</taxon>
        <taxon>Asteraceae</taxon>
        <taxon>Asteroideae</taxon>
        <taxon>Heliantheae alliance</taxon>
        <taxon>Heliantheae</taxon>
        <taxon>Ambrosia</taxon>
    </lineage>
</organism>
<feature type="compositionally biased region" description="Polar residues" evidence="1">
    <location>
        <begin position="118"/>
        <end position="128"/>
    </location>
</feature>